<dbReference type="EMBL" id="RQHW01000079">
    <property type="protein sequence ID" value="TGN17069.1"/>
    <property type="molecule type" value="Genomic_DNA"/>
</dbReference>
<dbReference type="AlphaFoldDB" id="A0A4R9LW77"/>
<comment type="caution">
    <text evidence="1">The sequence shown here is derived from an EMBL/GenBank/DDBJ whole genome shotgun (WGS) entry which is preliminary data.</text>
</comment>
<dbReference type="RefSeq" id="WP_135761976.1">
    <property type="nucleotide sequence ID" value="NZ_RQHW01000079.1"/>
</dbReference>
<accession>A0A4R9LW77</accession>
<keyword evidence="2" id="KW-1185">Reference proteome</keyword>
<sequence length="196" mass="21915">MKSIYCYFLLIFLFTLLSNCFIFKKNEENKDATNLLLLTALRIANEIPCTNVEELKSIETTPTVNLCFKATINGYSYVIVRFPEAGDYSLNAYYVNGTAKSLVAYARSCDNPLTCASEAEKAALNSVIIKSLIKQETSATQSLEFQHRIATANTYLLVQYITSDTNSIYTCVSNCLYYDGKKEAPSLSVKIKKLVP</sequence>
<dbReference type="Proteomes" id="UP000298058">
    <property type="component" value="Unassembled WGS sequence"/>
</dbReference>
<organism evidence="1 2">
    <name type="scientific">Leptospira idonii</name>
    <dbReference type="NCBI Taxonomy" id="1193500"/>
    <lineage>
        <taxon>Bacteria</taxon>
        <taxon>Pseudomonadati</taxon>
        <taxon>Spirochaetota</taxon>
        <taxon>Spirochaetia</taxon>
        <taxon>Leptospirales</taxon>
        <taxon>Leptospiraceae</taxon>
        <taxon>Leptospira</taxon>
    </lineage>
</organism>
<evidence type="ECO:0000313" key="2">
    <source>
        <dbReference type="Proteomes" id="UP000298058"/>
    </source>
</evidence>
<reference evidence="1" key="1">
    <citation type="journal article" date="2019" name="PLoS Negl. Trop. Dis.">
        <title>Revisiting the worldwide diversity of Leptospira species in the environment.</title>
        <authorList>
            <person name="Vincent A.T."/>
            <person name="Schiettekatte O."/>
            <person name="Bourhy P."/>
            <person name="Veyrier F.J."/>
            <person name="Picardeau M."/>
        </authorList>
    </citation>
    <scope>NUCLEOTIDE SEQUENCE [LARGE SCALE GENOMIC DNA]</scope>
    <source>
        <strain evidence="1">201300427</strain>
    </source>
</reference>
<dbReference type="OrthoDB" id="9894790at2"/>
<name>A0A4R9LW77_9LEPT</name>
<evidence type="ECO:0000313" key="1">
    <source>
        <dbReference type="EMBL" id="TGN17069.1"/>
    </source>
</evidence>
<protein>
    <submittedName>
        <fullName evidence="1">Uncharacterized protein</fullName>
    </submittedName>
</protein>
<gene>
    <name evidence="1" type="ORF">EHS15_17965</name>
</gene>
<proteinExistence type="predicted"/>